<dbReference type="Proteomes" id="UP000053110">
    <property type="component" value="Unassembled WGS sequence"/>
</dbReference>
<feature type="compositionally biased region" description="Low complexity" evidence="3">
    <location>
        <begin position="13"/>
        <end position="35"/>
    </location>
</feature>
<reference evidence="5" key="3">
    <citation type="submission" date="2018-07" db="EMBL/GenBank/DDBJ databases">
        <authorList>
            <person name="Quirk P.G."/>
            <person name="Krulwich T.A."/>
        </authorList>
    </citation>
    <scope>NUCLEOTIDE SEQUENCE</scope>
    <source>
        <strain evidence="5">96224</strain>
    </source>
</reference>
<dbReference type="GO" id="GO:0048193">
    <property type="term" value="P:Golgi vesicle transport"/>
    <property type="evidence" value="ECO:0007669"/>
    <property type="project" value="TreeGrafter"/>
</dbReference>
<dbReference type="GO" id="GO:0016020">
    <property type="term" value="C:membrane"/>
    <property type="evidence" value="ECO:0007669"/>
    <property type="project" value="TreeGrafter"/>
</dbReference>
<gene>
    <name evidence="4" type="ORF">BGT96224_4470</name>
    <name evidence="5" type="ORF">BGT96224V2_LOCUS2196</name>
</gene>
<keyword evidence="2" id="KW-0813">Transport</keyword>
<dbReference type="Pfam" id="PF08700">
    <property type="entry name" value="VPS51_Exo84_N"/>
    <property type="match status" value="1"/>
</dbReference>
<feature type="region of interest" description="Disordered" evidence="3">
    <location>
        <begin position="1"/>
        <end position="39"/>
    </location>
</feature>
<evidence type="ECO:0000313" key="6">
    <source>
        <dbReference type="Proteomes" id="UP000053110"/>
    </source>
</evidence>
<reference evidence="4" key="2">
    <citation type="submission" date="2013-01" db="EMBL/GenBank/DDBJ databases">
        <title>The wheat powdery mildew genome reveals unique evolution of an obligate biotroph.</title>
        <authorList>
            <person name="Oberhaensli S."/>
            <person name="Wicker T."/>
            <person name="Keller B."/>
        </authorList>
    </citation>
    <scope>NUCLEOTIDE SEQUENCE</scope>
    <source>
        <strain evidence="4">96224</strain>
    </source>
</reference>
<dbReference type="GO" id="GO:0007030">
    <property type="term" value="P:Golgi organization"/>
    <property type="evidence" value="ECO:0007669"/>
    <property type="project" value="UniProtKB-UniRule"/>
</dbReference>
<dbReference type="HOGENOM" id="CLU_043566_1_0_1"/>
<accession>A0A061HK33</accession>
<keyword evidence="2" id="KW-0333">Golgi apparatus</keyword>
<dbReference type="GO" id="GO:0042147">
    <property type="term" value="P:retrograde transport, endosome to Golgi"/>
    <property type="evidence" value="ECO:0007669"/>
    <property type="project" value="UniProtKB-UniRule"/>
</dbReference>
<comment type="subunit">
    <text evidence="2">Component of the Golgi-associated retrograde protein (GARP) complex.</text>
</comment>
<keyword evidence="2" id="KW-0445">Lipid transport</keyword>
<dbReference type="InterPro" id="IPR014812">
    <property type="entry name" value="Vps51"/>
</dbReference>
<name>A0A061HK33_BLUGR</name>
<protein>
    <recommendedName>
        <fullName evidence="2">Vacuolar protein sorting-associated protein 51 homolog</fullName>
    </recommendedName>
</protein>
<dbReference type="AlphaFoldDB" id="A0A061HK33"/>
<comment type="subcellular location">
    <subcellularLocation>
        <location evidence="2">Golgi apparatus</location>
        <location evidence="2">trans-Golgi network</location>
    </subcellularLocation>
</comment>
<keyword evidence="2" id="KW-0653">Protein transport</keyword>
<evidence type="ECO:0000256" key="3">
    <source>
        <dbReference type="SAM" id="MobiDB-lite"/>
    </source>
</evidence>
<dbReference type="GO" id="GO:0006869">
    <property type="term" value="P:lipid transport"/>
    <property type="evidence" value="ECO:0007669"/>
    <property type="project" value="UniProtKB-UniRule"/>
</dbReference>
<dbReference type="GO" id="GO:0000938">
    <property type="term" value="C:GARP complex"/>
    <property type="evidence" value="ECO:0007669"/>
    <property type="project" value="UniProtKB-UniRule"/>
</dbReference>
<comment type="similarity">
    <text evidence="1 2">Belongs to the VPS51 family.</text>
</comment>
<evidence type="ECO:0000256" key="2">
    <source>
        <dbReference type="RuleBase" id="RU368010"/>
    </source>
</evidence>
<evidence type="ECO:0000313" key="4">
    <source>
        <dbReference type="EMBL" id="EPQ66182.1"/>
    </source>
</evidence>
<proteinExistence type="inferred from homology"/>
<dbReference type="EMBL" id="KE375004">
    <property type="protein sequence ID" value="EPQ66182.1"/>
    <property type="molecule type" value="Genomic_DNA"/>
</dbReference>
<evidence type="ECO:0000256" key="1">
    <source>
        <dbReference type="ARBA" id="ARBA00006080"/>
    </source>
</evidence>
<dbReference type="EMBL" id="UIGY01000037">
    <property type="protein sequence ID" value="SUZ09029.1"/>
    <property type="molecule type" value="Genomic_DNA"/>
</dbReference>
<organism evidence="5">
    <name type="scientific">Blumeria graminis f. sp. tritici 96224</name>
    <dbReference type="NCBI Taxonomy" id="1268274"/>
    <lineage>
        <taxon>Eukaryota</taxon>
        <taxon>Fungi</taxon>
        <taxon>Dikarya</taxon>
        <taxon>Ascomycota</taxon>
        <taxon>Pezizomycotina</taxon>
        <taxon>Leotiomycetes</taxon>
        <taxon>Erysiphales</taxon>
        <taxon>Erysiphaceae</taxon>
        <taxon>Blumeria</taxon>
    </lineage>
</organism>
<dbReference type="GO" id="GO:0005829">
    <property type="term" value="C:cytosol"/>
    <property type="evidence" value="ECO:0007669"/>
    <property type="project" value="GOC"/>
</dbReference>
<dbReference type="PANTHER" id="PTHR15954">
    <property type="entry name" value="VACUOLAR PROTEIN SORTING-ASSOCIATED PROTEIN 51 HOMOLOG"/>
    <property type="match status" value="1"/>
</dbReference>
<dbReference type="GO" id="GO:0032456">
    <property type="term" value="P:endocytic recycling"/>
    <property type="evidence" value="ECO:0007669"/>
    <property type="project" value="TreeGrafter"/>
</dbReference>
<sequence>MSTIAAPRKPSQPVGRGPVSSTPSSSSRPSLDDTSGQLLPTRHRAALREYYNLQTTPAPSSDDAPVAPSELDAADFDADAFVQRVLAHQSLSEVLATYERLLAELRALDAERKALVYDNYSKLIAATDTIRRMRESMAARTPVAGTLDVVIERISVKAERLRSHVQETVASPTPTLASASTARRMVREVVQQLLETPERLRCLREDGKLDEASEIWERARKILERWRERDIGGPDVLDCIEDGDAALRGEPPNEKSWARINHNRVTI</sequence>
<reference evidence="6" key="1">
    <citation type="journal article" date="2013" name="Nat. Genet.">
        <title>The wheat powdery mildew genome shows the unique evolution of an obligate biotroph.</title>
        <authorList>
            <person name="Wicker T."/>
            <person name="Oberhaensli S."/>
            <person name="Parlange F."/>
            <person name="Buchmann J.P."/>
            <person name="Shatalina M."/>
            <person name="Roffler S."/>
            <person name="Ben-David R."/>
            <person name="Dolezel J."/>
            <person name="Simkova H."/>
            <person name="Schulze-Lefert P."/>
            <person name="Spanu P.D."/>
            <person name="Bruggmann R."/>
            <person name="Amselem J."/>
            <person name="Quesneville H."/>
            <person name="Ver Loren van Themaat E."/>
            <person name="Paape T."/>
            <person name="Shimizu K.K."/>
            <person name="Keller B."/>
        </authorList>
    </citation>
    <scope>NUCLEOTIDE SEQUENCE [LARGE SCALE GENOMIC DNA]</scope>
    <source>
        <strain evidence="6">96224</strain>
    </source>
</reference>
<comment type="function">
    <text evidence="2">Acts as component of the GARP complex that is involved in retrograde transport from early and late endosomes to the trans-Golgi network (TGN).</text>
</comment>
<dbReference type="GO" id="GO:0015031">
    <property type="term" value="P:protein transport"/>
    <property type="evidence" value="ECO:0007669"/>
    <property type="project" value="UniProtKB-UniRule"/>
</dbReference>
<dbReference type="GO" id="GO:1990745">
    <property type="term" value="C:EARP complex"/>
    <property type="evidence" value="ECO:0007669"/>
    <property type="project" value="TreeGrafter"/>
</dbReference>
<evidence type="ECO:0000313" key="5">
    <source>
        <dbReference type="EMBL" id="SUZ09029.1"/>
    </source>
</evidence>
<dbReference type="PANTHER" id="PTHR15954:SF4">
    <property type="entry name" value="VACUOLAR PROTEIN SORTING-ASSOCIATED PROTEIN 51 HOMOLOG"/>
    <property type="match status" value="1"/>
</dbReference>
<dbReference type="OrthoDB" id="203678at2759"/>